<dbReference type="EMBL" id="QFQB01000059">
    <property type="protein sequence ID" value="PZQ45203.1"/>
    <property type="molecule type" value="Genomic_DNA"/>
</dbReference>
<evidence type="ECO:0008006" key="3">
    <source>
        <dbReference type="Google" id="ProtNLM"/>
    </source>
</evidence>
<evidence type="ECO:0000313" key="1">
    <source>
        <dbReference type="EMBL" id="PZQ45203.1"/>
    </source>
</evidence>
<evidence type="ECO:0000313" key="2">
    <source>
        <dbReference type="Proteomes" id="UP000249417"/>
    </source>
</evidence>
<reference evidence="1 2" key="1">
    <citation type="submission" date="2017-08" db="EMBL/GenBank/DDBJ databases">
        <title>Infants hospitalized years apart are colonized by the same room-sourced microbial strains.</title>
        <authorList>
            <person name="Brooks B."/>
            <person name="Olm M.R."/>
            <person name="Firek B.A."/>
            <person name="Baker R."/>
            <person name="Thomas B.C."/>
            <person name="Morowitz M.J."/>
            <person name="Banfield J.F."/>
        </authorList>
    </citation>
    <scope>NUCLEOTIDE SEQUENCE [LARGE SCALE GENOMIC DNA]</scope>
    <source>
        <strain evidence="1">S2_005_002_R2_29</strain>
    </source>
</reference>
<dbReference type="AlphaFoldDB" id="A0A2W5PRS6"/>
<proteinExistence type="predicted"/>
<comment type="caution">
    <text evidence="1">The sequence shown here is derived from an EMBL/GenBank/DDBJ whole genome shotgun (WGS) entry which is preliminary data.</text>
</comment>
<protein>
    <recommendedName>
        <fullName evidence="3">DUF2336 domain-containing protein</fullName>
    </recommendedName>
</protein>
<accession>A0A2W5PRS6</accession>
<name>A0A2W5PRS6_9BACT</name>
<dbReference type="Proteomes" id="UP000249417">
    <property type="component" value="Unassembled WGS sequence"/>
</dbReference>
<sequence>MALIPYFSPEAKIERAERRIERACESIADAALQMEAYGRMSAITKLADIGGKYAAEYIARIGEFTNAPIVTKHAADKLKTMPNGVKLIGSMADSDTPYRASDILEALEKIGTKEAYAVMVNVAQRMDNQTIDEEVAKALISDGGEIAMGLLQTHALDRPRVIPSAIAMLRKEPTYQSAVSIQFLSTVADRTQLSMTEAANAVFDIARKQPSHDIGTGIPYIATQMAQSISNQAYVKTQSDDKEFGHRLRHVLQEASFLPCLDEPVKEQVRKAYRDSKDIAERKFGQFQMHRTH</sequence>
<gene>
    <name evidence="1" type="ORF">DI551_08170</name>
</gene>
<organism evidence="1 2">
    <name type="scientific">Micavibrio aeruginosavorus</name>
    <dbReference type="NCBI Taxonomy" id="349221"/>
    <lineage>
        <taxon>Bacteria</taxon>
        <taxon>Pseudomonadati</taxon>
        <taxon>Bdellovibrionota</taxon>
        <taxon>Bdellovibrionia</taxon>
        <taxon>Bdellovibrionales</taxon>
        <taxon>Pseudobdellovibrionaceae</taxon>
        <taxon>Micavibrio</taxon>
    </lineage>
</organism>